<dbReference type="InterPro" id="IPR008969">
    <property type="entry name" value="CarboxyPept-like_regulatory"/>
</dbReference>
<keyword evidence="1" id="KW-0732">Signal</keyword>
<dbReference type="RefSeq" id="WP_157563570.1">
    <property type="nucleotide sequence ID" value="NZ_WPIK01000001.1"/>
</dbReference>
<evidence type="ECO:0000256" key="1">
    <source>
        <dbReference type="SAM" id="SignalP"/>
    </source>
</evidence>
<sequence length="247" mass="28320">MLKYSLWFLCFLLLFGKVHAQEKQIQGIVFDQSTKERVARVFLTNVRTKANTYNNIKGEFTITVKVNDLLVFTKSGYFNDTVKITAFQSVPVYLKRSSIALREVTIKDTVLSAEKQLEATKREFNKAYGALANKDLLTVGSNGAGIGIDAIYNMLSRSGRNATKLREIIQRDYRAKVVDARFNPIIVGAITGLKGDQLSNFMYRYRPDYNLVLIMNDYDFITYIKSCYNRFRRNPSAYFLPPLQPLK</sequence>
<dbReference type="AlphaFoldDB" id="A0A7K1SSP9"/>
<comment type="caution">
    <text evidence="2">The sequence shown here is derived from an EMBL/GenBank/DDBJ whole genome shotgun (WGS) entry which is preliminary data.</text>
</comment>
<organism evidence="2 3">
    <name type="scientific">Mucilaginibacter arboris</name>
    <dbReference type="NCBI Taxonomy" id="2682090"/>
    <lineage>
        <taxon>Bacteria</taxon>
        <taxon>Pseudomonadati</taxon>
        <taxon>Bacteroidota</taxon>
        <taxon>Sphingobacteriia</taxon>
        <taxon>Sphingobacteriales</taxon>
        <taxon>Sphingobacteriaceae</taxon>
        <taxon>Mucilaginibacter</taxon>
    </lineage>
</organism>
<evidence type="ECO:0000313" key="2">
    <source>
        <dbReference type="EMBL" id="MVN20277.1"/>
    </source>
</evidence>
<protein>
    <recommendedName>
        <fullName evidence="4">Carboxypeptidase-like regulatory domain-containing protein</fullName>
    </recommendedName>
</protein>
<evidence type="ECO:0008006" key="4">
    <source>
        <dbReference type="Google" id="ProtNLM"/>
    </source>
</evidence>
<feature type="signal peptide" evidence="1">
    <location>
        <begin position="1"/>
        <end position="20"/>
    </location>
</feature>
<dbReference type="Proteomes" id="UP000462014">
    <property type="component" value="Unassembled WGS sequence"/>
</dbReference>
<accession>A0A7K1SSP9</accession>
<dbReference type="EMBL" id="WPIK01000001">
    <property type="protein sequence ID" value="MVN20277.1"/>
    <property type="molecule type" value="Genomic_DNA"/>
</dbReference>
<reference evidence="2 3" key="1">
    <citation type="submission" date="2019-12" db="EMBL/GenBank/DDBJ databases">
        <title>Mucilaginibacter sp. HMF7410 genome sequencing and assembly.</title>
        <authorList>
            <person name="Kang H."/>
            <person name="Cha I."/>
            <person name="Kim H."/>
            <person name="Joh K."/>
        </authorList>
    </citation>
    <scope>NUCLEOTIDE SEQUENCE [LARGE SCALE GENOMIC DNA]</scope>
    <source>
        <strain evidence="2 3">HMF7410</strain>
    </source>
</reference>
<evidence type="ECO:0000313" key="3">
    <source>
        <dbReference type="Proteomes" id="UP000462014"/>
    </source>
</evidence>
<keyword evidence="3" id="KW-1185">Reference proteome</keyword>
<name>A0A7K1SSP9_9SPHI</name>
<proteinExistence type="predicted"/>
<feature type="chain" id="PRO_5029786996" description="Carboxypeptidase-like regulatory domain-containing protein" evidence="1">
    <location>
        <begin position="21"/>
        <end position="247"/>
    </location>
</feature>
<gene>
    <name evidence="2" type="ORF">GO621_01850</name>
</gene>
<dbReference type="SUPFAM" id="SSF49464">
    <property type="entry name" value="Carboxypeptidase regulatory domain-like"/>
    <property type="match status" value="1"/>
</dbReference>